<feature type="region of interest" description="Disordered" evidence="1">
    <location>
        <begin position="1"/>
        <end position="22"/>
    </location>
</feature>
<gene>
    <name evidence="3" type="ORF">GCM10010302_22830</name>
</gene>
<accession>A0ABN0VBF0</accession>
<comment type="caution">
    <text evidence="3">The sequence shown here is derived from an EMBL/GenBank/DDBJ whole genome shotgun (WGS) entry which is preliminary data.</text>
</comment>
<organism evidence="3 4">
    <name type="scientific">Streptomyces polychromogenes</name>
    <dbReference type="NCBI Taxonomy" id="67342"/>
    <lineage>
        <taxon>Bacteria</taxon>
        <taxon>Bacillati</taxon>
        <taxon>Actinomycetota</taxon>
        <taxon>Actinomycetes</taxon>
        <taxon>Kitasatosporales</taxon>
        <taxon>Streptomycetaceae</taxon>
        <taxon>Streptomyces</taxon>
    </lineage>
</organism>
<evidence type="ECO:0008006" key="5">
    <source>
        <dbReference type="Google" id="ProtNLM"/>
    </source>
</evidence>
<evidence type="ECO:0000256" key="2">
    <source>
        <dbReference type="SAM" id="SignalP"/>
    </source>
</evidence>
<protein>
    <recommendedName>
        <fullName evidence="5">Lipoprotein</fullName>
    </recommendedName>
</protein>
<feature type="chain" id="PRO_5045119289" description="Lipoprotein" evidence="2">
    <location>
        <begin position="37"/>
        <end position="218"/>
    </location>
</feature>
<keyword evidence="2" id="KW-0732">Signal</keyword>
<keyword evidence="4" id="KW-1185">Reference proteome</keyword>
<feature type="region of interest" description="Disordered" evidence="1">
    <location>
        <begin position="42"/>
        <end position="117"/>
    </location>
</feature>
<feature type="compositionally biased region" description="Low complexity" evidence="1">
    <location>
        <begin position="1"/>
        <end position="10"/>
    </location>
</feature>
<reference evidence="3 4" key="1">
    <citation type="journal article" date="2019" name="Int. J. Syst. Evol. Microbiol.">
        <title>The Global Catalogue of Microorganisms (GCM) 10K type strain sequencing project: providing services to taxonomists for standard genome sequencing and annotation.</title>
        <authorList>
            <consortium name="The Broad Institute Genomics Platform"/>
            <consortium name="The Broad Institute Genome Sequencing Center for Infectious Disease"/>
            <person name="Wu L."/>
            <person name="Ma J."/>
        </authorList>
    </citation>
    <scope>NUCLEOTIDE SEQUENCE [LARGE SCALE GENOMIC DNA]</scope>
    <source>
        <strain evidence="3 4">JCM 4505</strain>
    </source>
</reference>
<evidence type="ECO:0000256" key="1">
    <source>
        <dbReference type="SAM" id="MobiDB-lite"/>
    </source>
</evidence>
<name>A0ABN0VBF0_9ACTN</name>
<evidence type="ECO:0000313" key="4">
    <source>
        <dbReference type="Proteomes" id="UP001501867"/>
    </source>
</evidence>
<dbReference type="RefSeq" id="WP_344156593.1">
    <property type="nucleotide sequence ID" value="NZ_BAAABV010000014.1"/>
</dbReference>
<feature type="signal peptide" evidence="2">
    <location>
        <begin position="1"/>
        <end position="36"/>
    </location>
</feature>
<dbReference type="EMBL" id="BAAABV010000014">
    <property type="protein sequence ID" value="GAA0284175.1"/>
    <property type="molecule type" value="Genomic_DNA"/>
</dbReference>
<proteinExistence type="predicted"/>
<evidence type="ECO:0000313" key="3">
    <source>
        <dbReference type="EMBL" id="GAA0284175.1"/>
    </source>
</evidence>
<dbReference type="Proteomes" id="UP001501867">
    <property type="component" value="Unassembled WGS sequence"/>
</dbReference>
<sequence length="218" mass="22514">MTTTPSAAPSVTPPATPSAAKAWAAAAALLLSLALAACGTHLAGRAAPPPPPSPSCAPAAPDLPTDEDPGTSQPPTDEDTGAPQPPTDEDPGIPQPPTDQDTGTPGPPTDGGGPARPCAVVDGWYDMTREFNAYYARHRTDADRLMPSGGVREVRVRKDGGTGQARIVFTTGSVGKGLGEDARRLAQVFSDWRHEVYGDTGEVRVRTPDGTEIAALSW</sequence>